<feature type="transmembrane region" description="Helical" evidence="6">
    <location>
        <begin position="346"/>
        <end position="365"/>
    </location>
</feature>
<gene>
    <name evidence="7" type="ORF">CLUMA_CG000584</name>
</gene>
<feature type="transmembrane region" description="Helical" evidence="6">
    <location>
        <begin position="195"/>
        <end position="216"/>
    </location>
</feature>
<feature type="transmembrane region" description="Helical" evidence="6">
    <location>
        <begin position="127"/>
        <end position="148"/>
    </location>
</feature>
<proteinExistence type="inferred from homology"/>
<keyword evidence="8" id="KW-1185">Reference proteome</keyword>
<evidence type="ECO:0000313" key="7">
    <source>
        <dbReference type="EMBL" id="CRK86752.1"/>
    </source>
</evidence>
<evidence type="ECO:0000256" key="2">
    <source>
        <dbReference type="ARBA" id="ARBA00007168"/>
    </source>
</evidence>
<comment type="subcellular location">
    <subcellularLocation>
        <location evidence="6">Cell membrane</location>
        <topology evidence="6">Multi-pass membrane protein</topology>
    </subcellularLocation>
    <subcellularLocation>
        <location evidence="1">Membrane</location>
        <topology evidence="1">Multi-pass membrane protein</topology>
    </subcellularLocation>
</comment>
<dbReference type="PANTHER" id="PTHR12385:SF96">
    <property type="entry name" value="CHOLINE TRANSPORTER-LIKE PROTEIN"/>
    <property type="match status" value="1"/>
</dbReference>
<keyword evidence="4 6" id="KW-1133">Transmembrane helix</keyword>
<dbReference type="EMBL" id="CVRI01000002">
    <property type="protein sequence ID" value="CRK86752.1"/>
    <property type="molecule type" value="Genomic_DNA"/>
</dbReference>
<accession>A0A1J1HFI3</accession>
<sequence>MVIDLLIKNKEFKSNPMLVSSQERKRTDTPAIFVCIIFVIVLFSFVTYAYLNGSIYRFINGHDDCGNICGIKNEENPYEGCGASCVKSCDDFPGYFEVGNRCLFKESEFKIKENFFEKVAEDFRTSWFHILISVVVAMVFSYILLILFRYAAKYVIWVIYIAFVILMAILCIFSLAMFEAKKSKEGREKESAQNYLFVSVICGVIALVFGVTLLIVRKRIKFVIQLFKEASKALADVPMIVVEPLLTFITFVLTFIIFIYFTIIIASAGRPKRINYGYGFEDVNFERDEVVKAAFVINLIAFSWFASFILGCQHFIIASTVCQWFFTRTKTELNSPIKRAFSHLLRFHIGSVCLGSILLTIVKIIRIIAERINKSAKNSQSEFIQIAALCFICIVAQLEIFFQYLVRNGYIIVALDGTPLFDSGKKAFELMKKNLVDVVALNQIGDFVLVLGRLFVVLISGFVCFELTMELNYPWIPITLAVIFSFLVVHCFMTVFEMTLDTIFICFCEDCELNDGMTRPFFMSREMMEVMIELKSAAGGEFSFLKKDDAEGGNVRPMIPQNFKFSD</sequence>
<evidence type="ECO:0000256" key="4">
    <source>
        <dbReference type="ARBA" id="ARBA00022989"/>
    </source>
</evidence>
<dbReference type="PANTHER" id="PTHR12385">
    <property type="entry name" value="CHOLINE TRANSPORTER-LIKE (SLC FAMILY 44)"/>
    <property type="match status" value="1"/>
</dbReference>
<dbReference type="Pfam" id="PF04515">
    <property type="entry name" value="Choline_transpo"/>
    <property type="match status" value="1"/>
</dbReference>
<evidence type="ECO:0000256" key="3">
    <source>
        <dbReference type="ARBA" id="ARBA00022692"/>
    </source>
</evidence>
<comment type="similarity">
    <text evidence="2 6">Belongs to the CTL (choline transporter-like) family.</text>
</comment>
<dbReference type="AlphaFoldDB" id="A0A1J1HFI3"/>
<keyword evidence="5 6" id="KW-0472">Membrane</keyword>
<feature type="transmembrane region" description="Helical" evidence="6">
    <location>
        <begin position="447"/>
        <end position="468"/>
    </location>
</feature>
<dbReference type="Proteomes" id="UP000183832">
    <property type="component" value="Unassembled WGS sequence"/>
</dbReference>
<comment type="function">
    <text evidence="6">Choline transporter.</text>
</comment>
<evidence type="ECO:0000256" key="5">
    <source>
        <dbReference type="ARBA" id="ARBA00023136"/>
    </source>
</evidence>
<reference evidence="7 8" key="1">
    <citation type="submission" date="2015-04" db="EMBL/GenBank/DDBJ databases">
        <authorList>
            <person name="Syromyatnikov M.Y."/>
            <person name="Popov V.N."/>
        </authorList>
    </citation>
    <scope>NUCLEOTIDE SEQUENCE [LARGE SCALE GENOMIC DNA]</scope>
</reference>
<feature type="transmembrane region" description="Helical" evidence="6">
    <location>
        <begin position="154"/>
        <end position="175"/>
    </location>
</feature>
<feature type="transmembrane region" description="Helical" evidence="6">
    <location>
        <begin position="475"/>
        <end position="496"/>
    </location>
</feature>
<organism evidence="7 8">
    <name type="scientific">Clunio marinus</name>
    <dbReference type="NCBI Taxonomy" id="568069"/>
    <lineage>
        <taxon>Eukaryota</taxon>
        <taxon>Metazoa</taxon>
        <taxon>Ecdysozoa</taxon>
        <taxon>Arthropoda</taxon>
        <taxon>Hexapoda</taxon>
        <taxon>Insecta</taxon>
        <taxon>Pterygota</taxon>
        <taxon>Neoptera</taxon>
        <taxon>Endopterygota</taxon>
        <taxon>Diptera</taxon>
        <taxon>Nematocera</taxon>
        <taxon>Chironomoidea</taxon>
        <taxon>Chironomidae</taxon>
        <taxon>Clunio</taxon>
    </lineage>
</organism>
<name>A0A1J1HFI3_9DIPT</name>
<feature type="transmembrane region" description="Helical" evidence="6">
    <location>
        <begin position="295"/>
        <end position="326"/>
    </location>
</feature>
<dbReference type="GO" id="GO:0005886">
    <property type="term" value="C:plasma membrane"/>
    <property type="evidence" value="ECO:0007669"/>
    <property type="project" value="UniProtKB-SubCell"/>
</dbReference>
<feature type="transmembrane region" description="Helical" evidence="6">
    <location>
        <begin position="31"/>
        <end position="51"/>
    </location>
</feature>
<feature type="transmembrane region" description="Helical" evidence="6">
    <location>
        <begin position="386"/>
        <end position="406"/>
    </location>
</feature>
<protein>
    <recommendedName>
        <fullName evidence="6">Choline transporter-like protein</fullName>
    </recommendedName>
</protein>
<dbReference type="OrthoDB" id="420519at2759"/>
<evidence type="ECO:0000313" key="8">
    <source>
        <dbReference type="Proteomes" id="UP000183832"/>
    </source>
</evidence>
<dbReference type="InterPro" id="IPR007603">
    <property type="entry name" value="Choline_transptr-like"/>
</dbReference>
<dbReference type="GO" id="GO:0022857">
    <property type="term" value="F:transmembrane transporter activity"/>
    <property type="evidence" value="ECO:0007669"/>
    <property type="project" value="UniProtKB-UniRule"/>
</dbReference>
<evidence type="ECO:0000256" key="1">
    <source>
        <dbReference type="ARBA" id="ARBA00004141"/>
    </source>
</evidence>
<feature type="transmembrane region" description="Helical" evidence="6">
    <location>
        <begin position="245"/>
        <end position="266"/>
    </location>
</feature>
<evidence type="ECO:0000256" key="6">
    <source>
        <dbReference type="RuleBase" id="RU368066"/>
    </source>
</evidence>
<dbReference type="STRING" id="568069.A0A1J1HFI3"/>
<keyword evidence="3 6" id="KW-0812">Transmembrane</keyword>